<proteinExistence type="predicted"/>
<organism evidence="1 2">
    <name type="scientific">Cytobacillus dafuensis</name>
    <name type="common">Bacillus dafuensis</name>
    <dbReference type="NCBI Taxonomy" id="1742359"/>
    <lineage>
        <taxon>Bacteria</taxon>
        <taxon>Bacillati</taxon>
        <taxon>Bacillota</taxon>
        <taxon>Bacilli</taxon>
        <taxon>Bacillales</taxon>
        <taxon>Bacillaceae</taxon>
        <taxon>Cytobacillus</taxon>
    </lineage>
</organism>
<protein>
    <submittedName>
        <fullName evidence="1">Uncharacterized protein</fullName>
    </submittedName>
</protein>
<dbReference type="Proteomes" id="UP000321555">
    <property type="component" value="Chromosome"/>
</dbReference>
<evidence type="ECO:0000313" key="2">
    <source>
        <dbReference type="Proteomes" id="UP000321555"/>
    </source>
</evidence>
<reference evidence="2" key="1">
    <citation type="submission" date="2019-08" db="EMBL/GenBank/DDBJ databases">
        <authorList>
            <person name="Zheng X."/>
        </authorList>
    </citation>
    <scope>NUCLEOTIDE SEQUENCE [LARGE SCALE GENOMIC DNA]</scope>
    <source>
        <strain evidence="2">FJAT-25496</strain>
    </source>
</reference>
<gene>
    <name evidence="1" type="ORF">FSZ17_06960</name>
</gene>
<dbReference type="OrthoDB" id="2974491at2"/>
<sequence>MEFNFEIIKQSYNVLKVDYRQDEGKRYFVYGYRNDEAEWDFDYGDLLMVLDEKEQINVLKRNFTVIWGNTCVADTTRKVDVNN</sequence>
<evidence type="ECO:0000313" key="1">
    <source>
        <dbReference type="EMBL" id="QED47003.1"/>
    </source>
</evidence>
<dbReference type="KEGG" id="bda:FSZ17_06960"/>
<name>A0A5B8Z3Y6_CYTDA</name>
<dbReference type="STRING" id="1742359.GCA_001439625_01522"/>
<dbReference type="EMBL" id="CP042593">
    <property type="protein sequence ID" value="QED47003.1"/>
    <property type="molecule type" value="Genomic_DNA"/>
</dbReference>
<accession>A0A5B8Z3Y6</accession>
<dbReference type="AlphaFoldDB" id="A0A5B8Z3Y6"/>
<keyword evidence="2" id="KW-1185">Reference proteome</keyword>
<dbReference type="RefSeq" id="WP_057776666.1">
    <property type="nucleotide sequence ID" value="NZ_CP042593.1"/>
</dbReference>